<dbReference type="OrthoDB" id="9813518at2"/>
<organism evidence="3 4">
    <name type="scientific">Parendozoicomonas haliclonae</name>
    <dbReference type="NCBI Taxonomy" id="1960125"/>
    <lineage>
        <taxon>Bacteria</taxon>
        <taxon>Pseudomonadati</taxon>
        <taxon>Pseudomonadota</taxon>
        <taxon>Gammaproteobacteria</taxon>
        <taxon>Oceanospirillales</taxon>
        <taxon>Endozoicomonadaceae</taxon>
        <taxon>Parendozoicomonas</taxon>
    </lineage>
</organism>
<dbReference type="Proteomes" id="UP000196573">
    <property type="component" value="Unassembled WGS sequence"/>
</dbReference>
<evidence type="ECO:0000256" key="1">
    <source>
        <dbReference type="SAM" id="Phobius"/>
    </source>
</evidence>
<dbReference type="SUPFAM" id="SSF51735">
    <property type="entry name" value="NAD(P)-binding Rossmann-fold domains"/>
    <property type="match status" value="1"/>
</dbReference>
<dbReference type="Gene3D" id="3.40.50.720">
    <property type="entry name" value="NAD(P)-binding Rossmann-like Domain"/>
    <property type="match status" value="1"/>
</dbReference>
<proteinExistence type="predicted"/>
<dbReference type="PANTHER" id="PTHR43833">
    <property type="entry name" value="POTASSIUM CHANNEL PROTEIN 2-RELATED-RELATED"/>
    <property type="match status" value="1"/>
</dbReference>
<keyword evidence="3" id="KW-0813">Transport</keyword>
<keyword evidence="4" id="KW-1185">Reference proteome</keyword>
<accession>A0A1X7AQM4</accession>
<sequence length="355" mass="39702">MSPFVRFLLRINHHMLQLNWFLLLMILVAHFLASWFLLSLFDETSLVAPNIYYYFYIVTASTVGYGDLSPETEAGRMVVSLFIIPGGITLFAAAIGKLSTHLVNAWRRSMKGQLDLSSQLDNHLVILGWHREATSRMIELIFGDEKRVKRDVVLVVTQEMENPDPERIFFIQTENLASKDACDRSGITKAARIIISAGNDDSTLAAALKVVATGTQAHIVCHFQKRSMADLLREHAPTVECHISHTTEMLVRSAQDPGSSRVQNQLLNTLSGPTQFSLQIPAEFEGCDFSTLISYFKAHRDALVLGTAESIHGEDLILNPPANHQVTGGQLVYYMARHRLHASDISWQELTKEAV</sequence>
<feature type="transmembrane region" description="Helical" evidence="1">
    <location>
        <begin position="20"/>
        <end position="38"/>
    </location>
</feature>
<dbReference type="AlphaFoldDB" id="A0A1X7AQM4"/>
<feature type="transmembrane region" description="Helical" evidence="1">
    <location>
        <begin position="50"/>
        <end position="66"/>
    </location>
</feature>
<dbReference type="Gene3D" id="1.10.287.70">
    <property type="match status" value="1"/>
</dbReference>
<dbReference type="SUPFAM" id="SSF81324">
    <property type="entry name" value="Voltage-gated potassium channels"/>
    <property type="match status" value="1"/>
</dbReference>
<gene>
    <name evidence="3" type="ORF">EHSB41UT_04187</name>
</gene>
<keyword evidence="1" id="KW-1133">Transmembrane helix</keyword>
<keyword evidence="3" id="KW-0406">Ion transport</keyword>
<dbReference type="GO" id="GO:0034220">
    <property type="term" value="P:monoatomic ion transmembrane transport"/>
    <property type="evidence" value="ECO:0007669"/>
    <property type="project" value="UniProtKB-KW"/>
</dbReference>
<keyword evidence="1" id="KW-0812">Transmembrane</keyword>
<keyword evidence="1" id="KW-0472">Membrane</keyword>
<dbReference type="InterPro" id="IPR013099">
    <property type="entry name" value="K_chnl_dom"/>
</dbReference>
<dbReference type="EMBL" id="FWPT01000012">
    <property type="protein sequence ID" value="SMA50390.1"/>
    <property type="molecule type" value="Genomic_DNA"/>
</dbReference>
<keyword evidence="3" id="KW-0407">Ion channel</keyword>
<reference evidence="3 4" key="1">
    <citation type="submission" date="2017-03" db="EMBL/GenBank/DDBJ databases">
        <authorList>
            <person name="Afonso C.L."/>
            <person name="Miller P.J."/>
            <person name="Scott M.A."/>
            <person name="Spackman E."/>
            <person name="Goraichik I."/>
            <person name="Dimitrov K.M."/>
            <person name="Suarez D.L."/>
            <person name="Swayne D.E."/>
        </authorList>
    </citation>
    <scope>NUCLEOTIDE SEQUENCE [LARGE SCALE GENOMIC DNA]</scope>
    <source>
        <strain evidence="3">SB41UT1</strain>
    </source>
</reference>
<dbReference type="InterPro" id="IPR050721">
    <property type="entry name" value="Trk_Ktr_HKT_K-transport"/>
</dbReference>
<dbReference type="InterPro" id="IPR036291">
    <property type="entry name" value="NAD(P)-bd_dom_sf"/>
</dbReference>
<dbReference type="RefSeq" id="WP_087112831.1">
    <property type="nucleotide sequence ID" value="NZ_CBCSCN010000005.1"/>
</dbReference>
<evidence type="ECO:0000313" key="3">
    <source>
        <dbReference type="EMBL" id="SMA50390.1"/>
    </source>
</evidence>
<name>A0A1X7AQM4_9GAMM</name>
<feature type="domain" description="Potassium channel" evidence="2">
    <location>
        <begin position="26"/>
        <end position="101"/>
    </location>
</feature>
<evidence type="ECO:0000259" key="2">
    <source>
        <dbReference type="Pfam" id="PF07885"/>
    </source>
</evidence>
<feature type="transmembrane region" description="Helical" evidence="1">
    <location>
        <begin position="78"/>
        <end position="98"/>
    </location>
</feature>
<dbReference type="Pfam" id="PF07885">
    <property type="entry name" value="Ion_trans_2"/>
    <property type="match status" value="1"/>
</dbReference>
<protein>
    <submittedName>
        <fullName evidence="3">Voltage-gated potassium channel</fullName>
    </submittedName>
</protein>
<dbReference type="PANTHER" id="PTHR43833:SF9">
    <property type="entry name" value="POTASSIUM CHANNEL PROTEIN YUGO-RELATED"/>
    <property type="match status" value="1"/>
</dbReference>
<evidence type="ECO:0000313" key="4">
    <source>
        <dbReference type="Proteomes" id="UP000196573"/>
    </source>
</evidence>